<dbReference type="EMBL" id="GDIQ01047056">
    <property type="protein sequence ID" value="JAN47681.1"/>
    <property type="molecule type" value="Transcribed_RNA"/>
</dbReference>
<dbReference type="Gene3D" id="2.40.10.10">
    <property type="entry name" value="Trypsin-like serine proteases"/>
    <property type="match status" value="1"/>
</dbReference>
<dbReference type="PROSITE" id="PS50240">
    <property type="entry name" value="TRYPSIN_DOM"/>
    <property type="match status" value="1"/>
</dbReference>
<dbReference type="InterPro" id="IPR009003">
    <property type="entry name" value="Peptidase_S1_PA"/>
</dbReference>
<evidence type="ECO:0000256" key="1">
    <source>
        <dbReference type="ARBA" id="ARBA00023157"/>
    </source>
</evidence>
<dbReference type="SUPFAM" id="SSF50494">
    <property type="entry name" value="Trypsin-like serine proteases"/>
    <property type="match status" value="1"/>
</dbReference>
<dbReference type="InterPro" id="IPR001254">
    <property type="entry name" value="Trypsin_dom"/>
</dbReference>
<dbReference type="PROSITE" id="PS50940">
    <property type="entry name" value="CHIT_BIND_II"/>
    <property type="match status" value="1"/>
</dbReference>
<dbReference type="PANTHER" id="PTHR24260:SF136">
    <property type="entry name" value="GH08193P-RELATED"/>
    <property type="match status" value="1"/>
</dbReference>
<dbReference type="GO" id="GO:0008061">
    <property type="term" value="F:chitin binding"/>
    <property type="evidence" value="ECO:0007669"/>
    <property type="project" value="InterPro"/>
</dbReference>
<name>A0A0N8BN35_9CRUS</name>
<dbReference type="SUPFAM" id="SSF57625">
    <property type="entry name" value="Invertebrate chitin-binding proteins"/>
    <property type="match status" value="1"/>
</dbReference>
<dbReference type="InterPro" id="IPR036508">
    <property type="entry name" value="Chitin-bd_dom_sf"/>
</dbReference>
<dbReference type="GO" id="GO:0006508">
    <property type="term" value="P:proteolysis"/>
    <property type="evidence" value="ECO:0007669"/>
    <property type="project" value="InterPro"/>
</dbReference>
<dbReference type="InterPro" id="IPR051333">
    <property type="entry name" value="CLIP_Serine_Protease"/>
</dbReference>
<dbReference type="InterPro" id="IPR043504">
    <property type="entry name" value="Peptidase_S1_PA_chymotrypsin"/>
</dbReference>
<dbReference type="AlphaFoldDB" id="A0A0N8BN35"/>
<accession>A0A0N8BN35</accession>
<dbReference type="InterPro" id="IPR002557">
    <property type="entry name" value="Chitin-bd_dom"/>
</dbReference>
<dbReference type="Gene3D" id="2.170.140.10">
    <property type="entry name" value="Chitin binding domain"/>
    <property type="match status" value="1"/>
</dbReference>
<dbReference type="CDD" id="cd00190">
    <property type="entry name" value="Tryp_SPc"/>
    <property type="match status" value="1"/>
</dbReference>
<dbReference type="Pfam" id="PF01607">
    <property type="entry name" value="CBM_14"/>
    <property type="match status" value="1"/>
</dbReference>
<dbReference type="OrthoDB" id="10061449at2759"/>
<keyword evidence="1" id="KW-1015">Disulfide bond</keyword>
<organism evidence="2">
    <name type="scientific">Daphnia magna</name>
    <dbReference type="NCBI Taxonomy" id="35525"/>
    <lineage>
        <taxon>Eukaryota</taxon>
        <taxon>Metazoa</taxon>
        <taxon>Ecdysozoa</taxon>
        <taxon>Arthropoda</taxon>
        <taxon>Crustacea</taxon>
        <taxon>Branchiopoda</taxon>
        <taxon>Diplostraca</taxon>
        <taxon>Cladocera</taxon>
        <taxon>Anomopoda</taxon>
        <taxon>Daphniidae</taxon>
        <taxon>Daphnia</taxon>
    </lineage>
</organism>
<dbReference type="FunFam" id="2.40.10.10:FF:000068">
    <property type="entry name" value="transmembrane protease serine 2"/>
    <property type="match status" value="1"/>
</dbReference>
<dbReference type="GO" id="GO:0005576">
    <property type="term" value="C:extracellular region"/>
    <property type="evidence" value="ECO:0007669"/>
    <property type="project" value="InterPro"/>
</dbReference>
<evidence type="ECO:0000313" key="2">
    <source>
        <dbReference type="EMBL" id="JAN47681.1"/>
    </source>
</evidence>
<dbReference type="GO" id="GO:0004252">
    <property type="term" value="F:serine-type endopeptidase activity"/>
    <property type="evidence" value="ECO:0007669"/>
    <property type="project" value="InterPro"/>
</dbReference>
<reference evidence="2" key="1">
    <citation type="submission" date="2015-10" db="EMBL/GenBank/DDBJ databases">
        <title>EvidentialGene: Evidence-directed Construction of Complete mRNA Transcriptomes without Genomes.</title>
        <authorList>
            <person name="Gilbert D.G."/>
        </authorList>
    </citation>
    <scope>NUCLEOTIDE SEQUENCE</scope>
</reference>
<dbReference type="Pfam" id="PF00089">
    <property type="entry name" value="Trypsin"/>
    <property type="match status" value="1"/>
</dbReference>
<dbReference type="SMART" id="SM00020">
    <property type="entry name" value="Tryp_SPc"/>
    <property type="match status" value="1"/>
</dbReference>
<proteinExistence type="predicted"/>
<sequence>MVKHFTFVQFYLHNLIICLVLNRSQQQQVECGRSKLPMESGSEAEPGEFPWMVHLLIQQNGDDEWFSCSGTLISDSHVLTAAQCVHKENRLNSISSITLGAHGIRADSNSMQIVDWKIITIPAGLGHYMVNDIAVITLTKPAYFTDHVQPICLPPARFYMNESVVLTGWGQYNDSTTNLILYKSETVLSSFGTEDQCQKETGIGPFSDESIICTHASICHRHVGSGTPMNHYNKELDRWFVLGVAGKVDASTDCQSNKPILFTRVTSQLDFILKHSDVTPPYVNDTTVKTTSVKTTEATTTTTTSKPPTFSCAGKLDGYHPDASSSCSKTFYMCSHGHDYTFTCGEGLAYRTDIRVCDWPSNVAGCNPKNFIIINKN</sequence>
<dbReference type="SMART" id="SM00494">
    <property type="entry name" value="ChtBD2"/>
    <property type="match status" value="1"/>
</dbReference>
<dbReference type="PANTHER" id="PTHR24260">
    <property type="match status" value="1"/>
</dbReference>
<protein>
    <submittedName>
        <fullName evidence="2">Uncharacterized protein</fullName>
    </submittedName>
</protein>